<dbReference type="InterPro" id="IPR007122">
    <property type="entry name" value="Villin/Gelsolin"/>
</dbReference>
<dbReference type="EMBL" id="BGZK01000684">
    <property type="protein sequence ID" value="GBP56098.1"/>
    <property type="molecule type" value="Genomic_DNA"/>
</dbReference>
<dbReference type="GO" id="GO:0051015">
    <property type="term" value="F:actin filament binding"/>
    <property type="evidence" value="ECO:0007669"/>
    <property type="project" value="InterPro"/>
</dbReference>
<comment type="caution">
    <text evidence="3">The sequence shown here is derived from an EMBL/GenBank/DDBJ whole genome shotgun (WGS) entry which is preliminary data.</text>
</comment>
<keyword evidence="4" id="KW-1185">Reference proteome</keyword>
<reference evidence="3 4" key="1">
    <citation type="journal article" date="2019" name="Commun. Biol.">
        <title>The bagworm genome reveals a unique fibroin gene that provides high tensile strength.</title>
        <authorList>
            <person name="Kono N."/>
            <person name="Nakamura H."/>
            <person name="Ohtoshi R."/>
            <person name="Tomita M."/>
            <person name="Numata K."/>
            <person name="Arakawa K."/>
        </authorList>
    </citation>
    <scope>NUCLEOTIDE SEQUENCE [LARGE SCALE GENOMIC DNA]</scope>
</reference>
<evidence type="ECO:0000313" key="3">
    <source>
        <dbReference type="EMBL" id="GBP56098.1"/>
    </source>
</evidence>
<sequence>MAHPAFASVGLQPGLEIWRIQVLFPFRYLNVAYAHAFIAVSLLQNFTPVPVPKSQYGKFHSGDSYIVLKTTLNSKMSWDIHFWLGAQTTQDEAGTAAMMSVNLDDALGGAAVQHREVQGHESGQFLSYFQPAIRYLEGGHESGFSHVTTNAGAEKKLYQIKGRRNLRVSQVEPMVASMNRGDCFVLSSGSSVYVYVGEQARSVERLKAIAVANQIRTQDHNGRGVLEVIDQCHPCFDQYSSDVDVADFFTALGSGNAEEVPEAEAGGDDEVCAHATRRARNVARAISNRHKSSTNTY</sequence>
<dbReference type="PANTHER" id="PTHR11977">
    <property type="entry name" value="VILLIN"/>
    <property type="match status" value="1"/>
</dbReference>
<feature type="domain" description="Gelsolin-like" evidence="2">
    <location>
        <begin position="167"/>
        <end position="231"/>
    </location>
</feature>
<dbReference type="CDD" id="cd11289">
    <property type="entry name" value="gelsolin_S2_like"/>
    <property type="match status" value="1"/>
</dbReference>
<dbReference type="SMART" id="SM00262">
    <property type="entry name" value="GEL"/>
    <property type="match status" value="2"/>
</dbReference>
<keyword evidence="1" id="KW-0677">Repeat</keyword>
<dbReference type="OrthoDB" id="6375767at2759"/>
<accession>A0A4C1WXB1</accession>
<dbReference type="Proteomes" id="UP000299102">
    <property type="component" value="Unassembled WGS sequence"/>
</dbReference>
<gene>
    <name evidence="3" type="primary">Gel</name>
    <name evidence="3" type="ORF">EVAR_43862_1</name>
</gene>
<evidence type="ECO:0000313" key="4">
    <source>
        <dbReference type="Proteomes" id="UP000299102"/>
    </source>
</evidence>
<dbReference type="GO" id="GO:0005737">
    <property type="term" value="C:cytoplasm"/>
    <property type="evidence" value="ECO:0007669"/>
    <property type="project" value="TreeGrafter"/>
</dbReference>
<dbReference type="AlphaFoldDB" id="A0A4C1WXB1"/>
<dbReference type="PRINTS" id="PR00597">
    <property type="entry name" value="GELSOLIN"/>
</dbReference>
<organism evidence="3 4">
    <name type="scientific">Eumeta variegata</name>
    <name type="common">Bagworm moth</name>
    <name type="synonym">Eumeta japonica</name>
    <dbReference type="NCBI Taxonomy" id="151549"/>
    <lineage>
        <taxon>Eukaryota</taxon>
        <taxon>Metazoa</taxon>
        <taxon>Ecdysozoa</taxon>
        <taxon>Arthropoda</taxon>
        <taxon>Hexapoda</taxon>
        <taxon>Insecta</taxon>
        <taxon>Pterygota</taxon>
        <taxon>Neoptera</taxon>
        <taxon>Endopterygota</taxon>
        <taxon>Lepidoptera</taxon>
        <taxon>Glossata</taxon>
        <taxon>Ditrysia</taxon>
        <taxon>Tineoidea</taxon>
        <taxon>Psychidae</taxon>
        <taxon>Oiketicinae</taxon>
        <taxon>Eumeta</taxon>
    </lineage>
</organism>
<dbReference type="SUPFAM" id="SSF55753">
    <property type="entry name" value="Actin depolymerizing proteins"/>
    <property type="match status" value="2"/>
</dbReference>
<dbReference type="CDD" id="cd11290">
    <property type="entry name" value="gelsolin_S1_like"/>
    <property type="match status" value="1"/>
</dbReference>
<protein>
    <submittedName>
        <fullName evidence="3">Gelsolin</fullName>
    </submittedName>
</protein>
<dbReference type="GO" id="GO:0051016">
    <property type="term" value="P:barbed-end actin filament capping"/>
    <property type="evidence" value="ECO:0007669"/>
    <property type="project" value="TreeGrafter"/>
</dbReference>
<dbReference type="GO" id="GO:0008154">
    <property type="term" value="P:actin polymerization or depolymerization"/>
    <property type="evidence" value="ECO:0007669"/>
    <property type="project" value="TreeGrafter"/>
</dbReference>
<evidence type="ECO:0000259" key="2">
    <source>
        <dbReference type="Pfam" id="PF00626"/>
    </source>
</evidence>
<dbReference type="Pfam" id="PF00626">
    <property type="entry name" value="Gelsolin"/>
    <property type="match status" value="2"/>
</dbReference>
<dbReference type="GO" id="GO:0005546">
    <property type="term" value="F:phosphatidylinositol-4,5-bisphosphate binding"/>
    <property type="evidence" value="ECO:0007669"/>
    <property type="project" value="TreeGrafter"/>
</dbReference>
<dbReference type="InterPro" id="IPR029006">
    <property type="entry name" value="ADF-H/Gelsolin-like_dom_sf"/>
</dbReference>
<dbReference type="GO" id="GO:0051014">
    <property type="term" value="P:actin filament severing"/>
    <property type="evidence" value="ECO:0007669"/>
    <property type="project" value="TreeGrafter"/>
</dbReference>
<feature type="domain" description="Gelsolin-like" evidence="2">
    <location>
        <begin position="46"/>
        <end position="126"/>
    </location>
</feature>
<evidence type="ECO:0000256" key="1">
    <source>
        <dbReference type="ARBA" id="ARBA00022737"/>
    </source>
</evidence>
<dbReference type="InterPro" id="IPR007123">
    <property type="entry name" value="Gelsolin-like_dom"/>
</dbReference>
<dbReference type="Gene3D" id="3.40.20.10">
    <property type="entry name" value="Severin"/>
    <property type="match status" value="2"/>
</dbReference>
<proteinExistence type="predicted"/>
<dbReference type="PANTHER" id="PTHR11977:SF123">
    <property type="entry name" value="GELSOLIN"/>
    <property type="match status" value="1"/>
</dbReference>
<dbReference type="STRING" id="151549.A0A4C1WXB1"/>
<name>A0A4C1WXB1_EUMVA</name>
<dbReference type="GO" id="GO:0015629">
    <property type="term" value="C:actin cytoskeleton"/>
    <property type="evidence" value="ECO:0007669"/>
    <property type="project" value="TreeGrafter"/>
</dbReference>